<accession>A0ABY7QAL8</accession>
<keyword evidence="2" id="KW-1185">Reference proteome</keyword>
<proteinExistence type="predicted"/>
<dbReference type="RefSeq" id="WP_270147807.1">
    <property type="nucleotide sequence ID" value="NZ_CP115450.1"/>
</dbReference>
<evidence type="ECO:0000313" key="2">
    <source>
        <dbReference type="Proteomes" id="UP001212821"/>
    </source>
</evidence>
<reference evidence="2" key="1">
    <citation type="submission" date="2022-12" db="EMBL/GenBank/DDBJ databases">
        <authorList>
            <person name="Mo P."/>
        </authorList>
    </citation>
    <scope>NUCLEOTIDE SEQUENCE [LARGE SCALE GENOMIC DNA]</scope>
    <source>
        <strain evidence="2">HUAS 3-15</strain>
    </source>
</reference>
<protein>
    <submittedName>
        <fullName evidence="1">Uncharacterized protein</fullName>
    </submittedName>
</protein>
<evidence type="ECO:0000313" key="1">
    <source>
        <dbReference type="EMBL" id="WBP89479.1"/>
    </source>
</evidence>
<sequence>MTRLREQVRDLEADLAEQGRANGRLAARAVAAETAHQGAAKAIRAAHRGQHDELSRLRALVDQQRTTIRSLNSQLDNALGYTAEEIAMLDAGAVTTR</sequence>
<organism evidence="1 2">
    <name type="scientific">Kitasatospora cathayae</name>
    <dbReference type="NCBI Taxonomy" id="3004092"/>
    <lineage>
        <taxon>Bacteria</taxon>
        <taxon>Bacillati</taxon>
        <taxon>Actinomycetota</taxon>
        <taxon>Actinomycetes</taxon>
        <taxon>Kitasatosporales</taxon>
        <taxon>Streptomycetaceae</taxon>
        <taxon>Kitasatospora</taxon>
    </lineage>
</organism>
<name>A0ABY7QAL8_9ACTN</name>
<dbReference type="EMBL" id="CP115450">
    <property type="protein sequence ID" value="WBP89479.1"/>
    <property type="molecule type" value="Genomic_DNA"/>
</dbReference>
<dbReference type="Proteomes" id="UP001212821">
    <property type="component" value="Chromosome"/>
</dbReference>
<gene>
    <name evidence="1" type="ORF">O1G21_29010</name>
</gene>